<dbReference type="AlphaFoldDB" id="A0A6N9T9G3"/>
<organism evidence="2 3">
    <name type="scientific">Jiella pacifica</name>
    <dbReference type="NCBI Taxonomy" id="2696469"/>
    <lineage>
        <taxon>Bacteria</taxon>
        <taxon>Pseudomonadati</taxon>
        <taxon>Pseudomonadota</taxon>
        <taxon>Alphaproteobacteria</taxon>
        <taxon>Hyphomicrobiales</taxon>
        <taxon>Aurantimonadaceae</taxon>
        <taxon>Jiella</taxon>
    </lineage>
</organism>
<dbReference type="EMBL" id="JAAAMG010000010">
    <property type="protein sequence ID" value="NDW05548.1"/>
    <property type="molecule type" value="Genomic_DNA"/>
</dbReference>
<evidence type="ECO:0000313" key="2">
    <source>
        <dbReference type="EMBL" id="NDW05548.1"/>
    </source>
</evidence>
<proteinExistence type="predicted"/>
<dbReference type="PROSITE" id="PS51186">
    <property type="entry name" value="GNAT"/>
    <property type="match status" value="1"/>
</dbReference>
<name>A0A6N9T9G3_9HYPH</name>
<accession>A0A6N9T9G3</accession>
<feature type="domain" description="N-acetyltransferase" evidence="1">
    <location>
        <begin position="1"/>
        <end position="107"/>
    </location>
</feature>
<dbReference type="CDD" id="cd04301">
    <property type="entry name" value="NAT_SF"/>
    <property type="match status" value="1"/>
</dbReference>
<dbReference type="Proteomes" id="UP000469011">
    <property type="component" value="Unassembled WGS sequence"/>
</dbReference>
<dbReference type="InterPro" id="IPR000182">
    <property type="entry name" value="GNAT_dom"/>
</dbReference>
<dbReference type="GO" id="GO:0016747">
    <property type="term" value="F:acyltransferase activity, transferring groups other than amino-acyl groups"/>
    <property type="evidence" value="ECO:0007669"/>
    <property type="project" value="InterPro"/>
</dbReference>
<evidence type="ECO:0000259" key="1">
    <source>
        <dbReference type="PROSITE" id="PS51186"/>
    </source>
</evidence>
<evidence type="ECO:0000313" key="3">
    <source>
        <dbReference type="Proteomes" id="UP000469011"/>
    </source>
</evidence>
<dbReference type="InterPro" id="IPR016181">
    <property type="entry name" value="Acyl_CoA_acyltransferase"/>
</dbReference>
<dbReference type="RefSeq" id="WP_163463794.1">
    <property type="nucleotide sequence ID" value="NZ_JAAAMG010000010.1"/>
</dbReference>
<comment type="caution">
    <text evidence="2">The sequence shown here is derived from an EMBL/GenBank/DDBJ whole genome shotgun (WGS) entry which is preliminary data.</text>
</comment>
<protein>
    <submittedName>
        <fullName evidence="2">GNAT family N-acetyltransferase</fullName>
    </submittedName>
</protein>
<reference evidence="2 3" key="1">
    <citation type="submission" date="2020-01" db="EMBL/GenBank/DDBJ databases">
        <title>Jiella pacifica sp. nov.</title>
        <authorList>
            <person name="Xue Z."/>
            <person name="Zhu S."/>
            <person name="Chen J."/>
            <person name="Yang J."/>
        </authorList>
    </citation>
    <scope>NUCLEOTIDE SEQUENCE [LARGE SCALE GENOMIC DNA]</scope>
    <source>
        <strain evidence="2 3">40Bstr34</strain>
    </source>
</reference>
<dbReference type="PANTHER" id="PTHR43617:SF9">
    <property type="entry name" value="GNAT FAMILY ACETYLTRANSFERASE"/>
    <property type="match status" value="1"/>
</dbReference>
<dbReference type="InterPro" id="IPR050276">
    <property type="entry name" value="MshD_Acetyltransferase"/>
</dbReference>
<dbReference type="PANTHER" id="PTHR43617">
    <property type="entry name" value="L-AMINO ACID N-ACETYLTRANSFERASE"/>
    <property type="match status" value="1"/>
</dbReference>
<keyword evidence="3" id="KW-1185">Reference proteome</keyword>
<sequence length="117" mass="12885">MTVARPPSGTNPVACIHIALDEDRGWYLSLLAVDPDQQGKGVGGALLEEVARQAIKSGIPNLRITVIRQRRDLIAWYEARGFRPTGETVPFPYDDPSVGRPLRSDLALVVLERRLAP</sequence>
<gene>
    <name evidence="2" type="ORF">GTK09_14065</name>
</gene>
<dbReference type="SUPFAM" id="SSF55729">
    <property type="entry name" value="Acyl-CoA N-acyltransferases (Nat)"/>
    <property type="match status" value="1"/>
</dbReference>
<dbReference type="Pfam" id="PF00583">
    <property type="entry name" value="Acetyltransf_1"/>
    <property type="match status" value="1"/>
</dbReference>
<keyword evidence="2" id="KW-0808">Transferase</keyword>
<dbReference type="Gene3D" id="3.40.630.30">
    <property type="match status" value="1"/>
</dbReference>